<gene>
    <name evidence="2" type="ORF">DY218_12335</name>
</gene>
<dbReference type="AlphaFoldDB" id="A0A372M664"/>
<accession>A0A372M664</accession>
<sequence>MDGIAGADVSGGLLGRAVGGREGCAGTRSPSAGVVPVRETRPVRRPPSPAVLSRGGTGTWSGIEVAGVPRPAVRAVAEGSGASPAGCATGTPPAGVGAAGPVAGGSAGGAEEGRGGTAARRPCVAYGGAEGRGGAAGTGGAAGGGGVPGGAEGLTDEPVSVPEPEAESVPRSEPGDASEPERSAAPGAGAGGSSGSREDAAGGGGTKGRAGVRRPSVPIRPAPRLSRGCSLTRARRPGPYPMRSHQHAPGCPHPVCVGVTLRAVAGRAGTCEEPRRQT</sequence>
<evidence type="ECO:0000313" key="2">
    <source>
        <dbReference type="EMBL" id="RFU86422.1"/>
    </source>
</evidence>
<feature type="compositionally biased region" description="Low complexity" evidence="1">
    <location>
        <begin position="117"/>
        <end position="127"/>
    </location>
</feature>
<feature type="compositionally biased region" description="Basic and acidic residues" evidence="1">
    <location>
        <begin position="168"/>
        <end position="182"/>
    </location>
</feature>
<protein>
    <submittedName>
        <fullName evidence="2">Uncharacterized protein</fullName>
    </submittedName>
</protein>
<feature type="compositionally biased region" description="Low complexity" evidence="1">
    <location>
        <begin position="157"/>
        <end position="167"/>
    </location>
</feature>
<feature type="compositionally biased region" description="Low complexity" evidence="1">
    <location>
        <begin position="78"/>
        <end position="101"/>
    </location>
</feature>
<feature type="region of interest" description="Disordered" evidence="1">
    <location>
        <begin position="19"/>
        <end position="63"/>
    </location>
</feature>
<evidence type="ECO:0000313" key="3">
    <source>
        <dbReference type="Proteomes" id="UP000263094"/>
    </source>
</evidence>
<name>A0A372M664_9ACTN</name>
<reference evidence="2 3" key="1">
    <citation type="submission" date="2018-08" db="EMBL/GenBank/DDBJ databases">
        <title>Isolation, diversity and antifungal activity of Actinobacteria from wheat.</title>
        <authorList>
            <person name="Han C."/>
        </authorList>
    </citation>
    <scope>NUCLEOTIDE SEQUENCE [LARGE SCALE GENOMIC DNA]</scope>
    <source>
        <strain evidence="2 3">NEAU-YY421</strain>
    </source>
</reference>
<dbReference type="EMBL" id="QUAK01000067">
    <property type="protein sequence ID" value="RFU86422.1"/>
    <property type="molecule type" value="Genomic_DNA"/>
</dbReference>
<evidence type="ECO:0000256" key="1">
    <source>
        <dbReference type="SAM" id="MobiDB-lite"/>
    </source>
</evidence>
<keyword evidence="3" id="KW-1185">Reference proteome</keyword>
<feature type="region of interest" description="Disordered" evidence="1">
    <location>
        <begin position="78"/>
        <end position="252"/>
    </location>
</feature>
<proteinExistence type="predicted"/>
<organism evidence="2 3">
    <name type="scientific">Streptomyces triticagri</name>
    <dbReference type="NCBI Taxonomy" id="2293568"/>
    <lineage>
        <taxon>Bacteria</taxon>
        <taxon>Bacillati</taxon>
        <taxon>Actinomycetota</taxon>
        <taxon>Actinomycetes</taxon>
        <taxon>Kitasatosporales</taxon>
        <taxon>Streptomycetaceae</taxon>
        <taxon>Streptomyces</taxon>
    </lineage>
</organism>
<comment type="caution">
    <text evidence="2">The sequence shown here is derived from an EMBL/GenBank/DDBJ whole genome shotgun (WGS) entry which is preliminary data.</text>
</comment>
<feature type="compositionally biased region" description="Gly residues" evidence="1">
    <location>
        <begin position="128"/>
        <end position="152"/>
    </location>
</feature>
<dbReference type="Proteomes" id="UP000263094">
    <property type="component" value="Unassembled WGS sequence"/>
</dbReference>